<gene>
    <name evidence="2" type="ORF">FPZ52_04290</name>
</gene>
<dbReference type="InterPro" id="IPR011928">
    <property type="entry name" value="Phage_phiJL001_Gp84"/>
</dbReference>
<protein>
    <submittedName>
        <fullName evidence="2">DUF2163 domain-containing protein</fullName>
    </submittedName>
</protein>
<evidence type="ECO:0000313" key="3">
    <source>
        <dbReference type="Proteomes" id="UP000318483"/>
    </source>
</evidence>
<proteinExistence type="predicted"/>
<keyword evidence="3" id="KW-1185">Reference proteome</keyword>
<dbReference type="Pfam" id="PF09931">
    <property type="entry name" value="Phage_phiJL001_Gp84_N"/>
    <property type="match status" value="1"/>
</dbReference>
<feature type="domain" description="Bacteriophage phiJL001 Gp84 C-terminal" evidence="1">
    <location>
        <begin position="195"/>
        <end position="276"/>
    </location>
</feature>
<evidence type="ECO:0000313" key="2">
    <source>
        <dbReference type="EMBL" id="QDY68928.1"/>
    </source>
</evidence>
<reference evidence="2 3" key="1">
    <citation type="submission" date="2019-07" db="EMBL/GenBank/DDBJ databases">
        <title>Litoreibacter alkalisoli sp. nov., isolated from saline-alkaline soil.</title>
        <authorList>
            <person name="Wang S."/>
            <person name="Xu L."/>
            <person name="Xing Y.-T."/>
            <person name="Sun J.-Q."/>
        </authorList>
    </citation>
    <scope>NUCLEOTIDE SEQUENCE [LARGE SCALE GENOMIC DNA]</scope>
    <source>
        <strain evidence="2 3">LN3S51</strain>
    </source>
</reference>
<organism evidence="2 3">
    <name type="scientific">Qingshengfaniella alkalisoli</name>
    <dbReference type="NCBI Taxonomy" id="2599296"/>
    <lineage>
        <taxon>Bacteria</taxon>
        <taxon>Pseudomonadati</taxon>
        <taxon>Pseudomonadota</taxon>
        <taxon>Alphaproteobacteria</taxon>
        <taxon>Rhodobacterales</taxon>
        <taxon>Paracoccaceae</taxon>
        <taxon>Qingshengfaniella</taxon>
    </lineage>
</organism>
<sequence length="295" mass="32244">MSTAQERMSQDAASGVMHWCRCWVLRRGDGKVLGFTDHDTEITFDGVVFRAASGLTAHALQQTTGLAVDNAEVVGAVTSSAVSEQDLRAGRFDGAEVELWLVDWRQPDNRVLRFQGSLGDIEYGGGQFRAELRGLSERLNTTVGRVYRCHCSAALGDGQCRLVLDDPRFRAETEIVAIANPEQFITVDVGLDTTWLSGGVVEVLTGAAEGLHAHIQSAEDTSEGLKLTLWDSFRVPLAEHDRVKLTVGCDKRATSCRERFANFLNFRGFPHIPGEDWLAAVPNRGGLNDGGRRDG</sequence>
<dbReference type="EMBL" id="CP042261">
    <property type="protein sequence ID" value="QDY68928.1"/>
    <property type="molecule type" value="Genomic_DNA"/>
</dbReference>
<evidence type="ECO:0000259" key="1">
    <source>
        <dbReference type="Pfam" id="PF09356"/>
    </source>
</evidence>
<dbReference type="InterPro" id="IPR018964">
    <property type="entry name" value="Phage_phiJL001_Gp84_C"/>
</dbReference>
<name>A0A5B8IWM2_9RHOB</name>
<dbReference type="NCBIfam" id="TIGR02218">
    <property type="entry name" value="phg_TIGR02218"/>
    <property type="match status" value="1"/>
</dbReference>
<dbReference type="Pfam" id="PF09356">
    <property type="entry name" value="Phage_BR0599"/>
    <property type="match status" value="1"/>
</dbReference>
<accession>A0A5B8IWM2</accession>
<dbReference type="KEGG" id="lit:FPZ52_04290"/>
<dbReference type="OrthoDB" id="1633386at2"/>
<dbReference type="AlphaFoldDB" id="A0A5B8IWM2"/>
<dbReference type="Proteomes" id="UP000318483">
    <property type="component" value="Chromosome"/>
</dbReference>